<sequence length="583" mass="62430">MPMAACICDIIKTRFPKNSERSFPGGTSRAPAGWTICPKAEIEMRAMLMPNLERVELDGPAASVGQRHEAVVTAFPNATEAGVEILRAGGNAIDAAVAAAWALCVCEPSASGLGGQTVLLVRFADDRIRIIDGHSRAPAAASLDTIKAGQQRRGYRSCTIPSTPATLDWAHRKYGVLSRETVMAPAIRIAEEGYPITPLQHRQARWVADDLRASPAGELFLQDGLPPEIGHMFRQPELAGTLRRLADFGTEDFYHGGIARQIAADMRAAGGLITEEDLASCGPPAQVEPVSTSYRGHRILSIPPPSGGLQLLFALNIIAQISATNSESSDDSWHEAIALASSAVFRERELRPLLPDDLIPQSRQGRLSEDYARQVADSILAPQSTKELATDSAEEPGDTTHLSVCDRDGIIVVLTQSIQSVFGAKVAHRDLGFLYNNYLCTCPRLSHPYELGPGCRPRSNMAPTLVLQGATGRPLLALGAAGSRRIISAILHVLSGVIDLGLDITDAVAAPRVHGLVGRKVWIERPAASNALLARLRARNRIPIVKSRLNFAMGSVNALQLMTDGSAKGAADPRRDGLVEVLS</sequence>
<keyword evidence="4" id="KW-0865">Zymogen</keyword>
<keyword evidence="3" id="KW-0378">Hydrolase</keyword>
<dbReference type="GO" id="GO:0016787">
    <property type="term" value="F:hydrolase activity"/>
    <property type="evidence" value="ECO:0007669"/>
    <property type="project" value="UniProtKB-KW"/>
</dbReference>
<evidence type="ECO:0000256" key="3">
    <source>
        <dbReference type="ARBA" id="ARBA00022801"/>
    </source>
</evidence>
<dbReference type="InterPro" id="IPR043137">
    <property type="entry name" value="GGT_ssub_C"/>
</dbReference>
<dbReference type="PANTHER" id="PTHR43199">
    <property type="entry name" value="GLUTATHIONE HYDROLASE"/>
    <property type="match status" value="1"/>
</dbReference>
<dbReference type="PRINTS" id="PR01210">
    <property type="entry name" value="GGTRANSPTASE"/>
</dbReference>
<organism evidence="5 6">
    <name type="scientific">Bradyrhizobium ottawaense</name>
    <dbReference type="NCBI Taxonomy" id="931866"/>
    <lineage>
        <taxon>Bacteria</taxon>
        <taxon>Pseudomonadati</taxon>
        <taxon>Pseudomonadota</taxon>
        <taxon>Alphaproteobacteria</taxon>
        <taxon>Hyphomicrobiales</taxon>
        <taxon>Nitrobacteraceae</taxon>
        <taxon>Bradyrhizobium</taxon>
    </lineage>
</organism>
<protein>
    <submittedName>
        <fullName evidence="5">Gamma-glutamyltranspeptidase</fullName>
    </submittedName>
</protein>
<name>A0A2U8P6P6_9BRAD</name>
<evidence type="ECO:0000256" key="1">
    <source>
        <dbReference type="ARBA" id="ARBA00009381"/>
    </source>
</evidence>
<keyword evidence="2" id="KW-0808">Transferase</keyword>
<evidence type="ECO:0000256" key="4">
    <source>
        <dbReference type="ARBA" id="ARBA00023145"/>
    </source>
</evidence>
<reference evidence="5 6" key="2">
    <citation type="journal article" date="2017" name="Syst. Appl. Microbiol.">
        <title>Soybeans inoculated with root zone soils of Canadian native legumes harbour diverse and novel Bradyrhizobium spp. that possess agricultural potential.</title>
        <authorList>
            <person name="Bromfield E.S.P."/>
            <person name="Cloutier S."/>
            <person name="Tambong J.T."/>
            <person name="Tran Thi T.V."/>
        </authorList>
    </citation>
    <scope>NUCLEOTIDE SEQUENCE [LARGE SCALE GENOMIC DNA]</scope>
    <source>
        <strain evidence="5 6">OO99</strain>
    </source>
</reference>
<dbReference type="Proteomes" id="UP000215703">
    <property type="component" value="Chromosome"/>
</dbReference>
<dbReference type="Gene3D" id="1.10.246.230">
    <property type="match status" value="1"/>
</dbReference>
<accession>A0A2U8P6P6</accession>
<dbReference type="AlphaFoldDB" id="A0A2U8P6P6"/>
<dbReference type="OrthoDB" id="9781342at2"/>
<gene>
    <name evidence="5" type="ORF">CIT37_15365</name>
</gene>
<evidence type="ECO:0000313" key="6">
    <source>
        <dbReference type="Proteomes" id="UP000215703"/>
    </source>
</evidence>
<dbReference type="KEGG" id="bot:CIT37_15365"/>
<dbReference type="InterPro" id="IPR051792">
    <property type="entry name" value="GGT_bact"/>
</dbReference>
<dbReference type="SUPFAM" id="SSF56235">
    <property type="entry name" value="N-terminal nucleophile aminohydrolases (Ntn hydrolases)"/>
    <property type="match status" value="1"/>
</dbReference>
<dbReference type="Pfam" id="PF01019">
    <property type="entry name" value="G_glu_transpept"/>
    <property type="match status" value="1"/>
</dbReference>
<dbReference type="GO" id="GO:0016740">
    <property type="term" value="F:transferase activity"/>
    <property type="evidence" value="ECO:0007669"/>
    <property type="project" value="UniProtKB-KW"/>
</dbReference>
<evidence type="ECO:0000313" key="5">
    <source>
        <dbReference type="EMBL" id="AWL93399.1"/>
    </source>
</evidence>
<proteinExistence type="inferred from homology"/>
<comment type="similarity">
    <text evidence="1">Belongs to the gamma-glutamyltransferase family.</text>
</comment>
<evidence type="ECO:0000256" key="2">
    <source>
        <dbReference type="ARBA" id="ARBA00022679"/>
    </source>
</evidence>
<dbReference type="PANTHER" id="PTHR43199:SF1">
    <property type="entry name" value="GLUTATHIONE HYDROLASE PROENZYME"/>
    <property type="match status" value="1"/>
</dbReference>
<reference evidence="5 6" key="1">
    <citation type="journal article" date="2014" name="Int. J. Syst. Evol. Microbiol.">
        <title>Bradyrhizobium ottawaense sp. nov., a symbiotic nitrogen fixing bacterium from root nodules of soybeans in Canada.</title>
        <authorList>
            <person name="Yu X."/>
            <person name="Cloutier S."/>
            <person name="Tambong J.T."/>
            <person name="Bromfield E.S."/>
        </authorList>
    </citation>
    <scope>NUCLEOTIDE SEQUENCE [LARGE SCALE GENOMIC DNA]</scope>
    <source>
        <strain evidence="5 6">OO99</strain>
    </source>
</reference>
<dbReference type="InterPro" id="IPR029055">
    <property type="entry name" value="Ntn_hydrolases_N"/>
</dbReference>
<dbReference type="Gene3D" id="3.60.20.40">
    <property type="match status" value="1"/>
</dbReference>
<dbReference type="EMBL" id="CP029425">
    <property type="protein sequence ID" value="AWL93399.1"/>
    <property type="molecule type" value="Genomic_DNA"/>
</dbReference>